<dbReference type="RefSeq" id="WP_123641008.1">
    <property type="nucleotide sequence ID" value="NZ_ML119082.1"/>
</dbReference>
<dbReference type="Proteomes" id="UP000268016">
    <property type="component" value="Unassembled WGS sequence"/>
</dbReference>
<evidence type="ECO:0000313" key="2">
    <source>
        <dbReference type="Proteomes" id="UP000268016"/>
    </source>
</evidence>
<dbReference type="EMBL" id="RDRB01000002">
    <property type="protein sequence ID" value="ROU03474.1"/>
    <property type="molecule type" value="Genomic_DNA"/>
</dbReference>
<reference evidence="1 2" key="1">
    <citation type="submission" date="2018-10" db="EMBL/GenBank/DDBJ databases">
        <title>Histidinibacterium lentulum gen. nov., sp. nov., a marine bacterium from the culture broth of Picochlorum sp. 122.</title>
        <authorList>
            <person name="Wang G."/>
        </authorList>
    </citation>
    <scope>NUCLEOTIDE SEQUENCE [LARGE SCALE GENOMIC DNA]</scope>
    <source>
        <strain evidence="1 2">B17</strain>
    </source>
</reference>
<dbReference type="AlphaFoldDB" id="A0A3N2R7P1"/>
<accession>A0A3N2R7P1</accession>
<comment type="caution">
    <text evidence="1">The sequence shown here is derived from an EMBL/GenBank/DDBJ whole genome shotgun (WGS) entry which is preliminary data.</text>
</comment>
<keyword evidence="2" id="KW-1185">Reference proteome</keyword>
<organism evidence="1 2">
    <name type="scientific">Histidinibacterium lentulum</name>
    <dbReference type="NCBI Taxonomy" id="2480588"/>
    <lineage>
        <taxon>Bacteria</taxon>
        <taxon>Pseudomonadati</taxon>
        <taxon>Pseudomonadota</taxon>
        <taxon>Alphaproteobacteria</taxon>
        <taxon>Rhodobacterales</taxon>
        <taxon>Paracoccaceae</taxon>
        <taxon>Histidinibacterium</taxon>
    </lineage>
</organism>
<name>A0A3N2R7P1_9RHOB</name>
<proteinExistence type="predicted"/>
<evidence type="ECO:0000313" key="1">
    <source>
        <dbReference type="EMBL" id="ROU03474.1"/>
    </source>
</evidence>
<protein>
    <submittedName>
        <fullName evidence="1">Uncharacterized protein</fullName>
    </submittedName>
</protein>
<gene>
    <name evidence="1" type="ORF">EAT49_04030</name>
</gene>
<dbReference type="OrthoDB" id="7510885at2"/>
<sequence length="97" mass="10639">MIELAATRPTSNTFAVAVGAAMLAGQFHYPPRVEAYEVQQVRGTYSDFMESLAKPDGVDHFAQQIAAIYNSFAERQGRLGAEFEAAIFSDLESLYEG</sequence>